<feature type="transmembrane region" description="Helical" evidence="1">
    <location>
        <begin position="20"/>
        <end position="41"/>
    </location>
</feature>
<evidence type="ECO:0000313" key="3">
    <source>
        <dbReference type="EMBL" id="EID54726.1"/>
    </source>
</evidence>
<evidence type="ECO:0000256" key="1">
    <source>
        <dbReference type="SAM" id="Phobius"/>
    </source>
</evidence>
<feature type="domain" description="Putative Flp pilus-assembly TadG-like N-terminal" evidence="2">
    <location>
        <begin position="18"/>
        <end position="64"/>
    </location>
</feature>
<dbReference type="AlphaFoldDB" id="I0V3M3"/>
<dbReference type="NCBIfam" id="TIGR03816">
    <property type="entry name" value="tadE_like_DECH"/>
    <property type="match status" value="1"/>
</dbReference>
<gene>
    <name evidence="3" type="ORF">SacxiDRAFT_2503</name>
</gene>
<organism evidence="3 4">
    <name type="scientific">Saccharomonospora xinjiangensis XJ-54</name>
    <dbReference type="NCBI Taxonomy" id="882086"/>
    <lineage>
        <taxon>Bacteria</taxon>
        <taxon>Bacillati</taxon>
        <taxon>Actinomycetota</taxon>
        <taxon>Actinomycetes</taxon>
        <taxon>Pseudonocardiales</taxon>
        <taxon>Pseudonocardiaceae</taxon>
        <taxon>Saccharomonospora</taxon>
    </lineage>
</organism>
<keyword evidence="1" id="KW-0472">Membrane</keyword>
<reference evidence="3 4" key="1">
    <citation type="submission" date="2012-01" db="EMBL/GenBank/DDBJ databases">
        <title>Improved High-Quality Draft sequence of Saccharomonospora xinjiangensis XJ-54.</title>
        <authorList>
            <consortium name="US DOE Joint Genome Institute"/>
            <person name="Lucas S."/>
            <person name="Han J."/>
            <person name="Lapidus A."/>
            <person name="Cheng J.-F."/>
            <person name="Goodwin L."/>
            <person name="Pitluck S."/>
            <person name="Peters L."/>
            <person name="Mikhailova N."/>
            <person name="Teshima H."/>
            <person name="Detter J.C."/>
            <person name="Han C."/>
            <person name="Tapia R."/>
            <person name="Land M."/>
            <person name="Hauser L."/>
            <person name="Kyrpides N."/>
            <person name="Ivanova N."/>
            <person name="Pagani I."/>
            <person name="Brambilla E.-M."/>
            <person name="Klenk H.-P."/>
            <person name="Woyke T."/>
        </authorList>
    </citation>
    <scope>NUCLEOTIDE SEQUENCE [LARGE SCALE GENOMIC DNA]</scope>
    <source>
        <strain evidence="3 4">XJ-54</strain>
    </source>
</reference>
<keyword evidence="1" id="KW-1133">Transmembrane helix</keyword>
<keyword evidence="1" id="KW-0812">Transmembrane</keyword>
<dbReference type="InterPro" id="IPR021202">
    <property type="entry name" value="Rv3654c-like"/>
</dbReference>
<keyword evidence="4" id="KW-1185">Reference proteome</keyword>
<protein>
    <submittedName>
        <fullName evidence="3">Helicase/secretion neighborhood TadE-like protein</fullName>
    </submittedName>
</protein>
<accession>I0V3M3</accession>
<dbReference type="STRING" id="882086.SacxiDRAFT_2503"/>
<keyword evidence="3" id="KW-0547">Nucleotide-binding</keyword>
<evidence type="ECO:0000313" key="4">
    <source>
        <dbReference type="Proteomes" id="UP000004691"/>
    </source>
</evidence>
<dbReference type="Pfam" id="PF13400">
    <property type="entry name" value="Tad"/>
    <property type="match status" value="1"/>
</dbReference>
<dbReference type="EMBL" id="JH636049">
    <property type="protein sequence ID" value="EID54726.1"/>
    <property type="molecule type" value="Genomic_DNA"/>
</dbReference>
<proteinExistence type="predicted"/>
<evidence type="ECO:0000259" key="2">
    <source>
        <dbReference type="Pfam" id="PF13400"/>
    </source>
</evidence>
<dbReference type="Proteomes" id="UP000004691">
    <property type="component" value="Unassembled WGS sequence"/>
</dbReference>
<keyword evidence="3" id="KW-0378">Hydrolase</keyword>
<name>I0V3M3_9PSEU</name>
<sequence length="138" mass="14135">MRSMVHPDTVTGNEDESGAATVWTACAIAALLVLLGALWTLGTVLVARQRAAGAADLSALAAAGHASEGEARACAHASVLAERMATHVSDCRLHGWDALVTVQLDVRGPVGLKGTLTARARAGPVEHVSVPVESHSGR</sequence>
<dbReference type="InterPro" id="IPR028087">
    <property type="entry name" value="Tad_N"/>
</dbReference>
<keyword evidence="3" id="KW-0067">ATP-binding</keyword>
<dbReference type="HOGENOM" id="CLU_104210_1_0_11"/>
<keyword evidence="3" id="KW-0347">Helicase</keyword>
<dbReference type="GO" id="GO:0004386">
    <property type="term" value="F:helicase activity"/>
    <property type="evidence" value="ECO:0007669"/>
    <property type="project" value="UniProtKB-KW"/>
</dbReference>
<dbReference type="eggNOG" id="ENOG5033B4F">
    <property type="taxonomic scope" value="Bacteria"/>
</dbReference>